<evidence type="ECO:0000256" key="4">
    <source>
        <dbReference type="ARBA" id="ARBA00023015"/>
    </source>
</evidence>
<feature type="region of interest" description="Disordered" evidence="10">
    <location>
        <begin position="295"/>
        <end position="344"/>
    </location>
</feature>
<keyword evidence="3" id="KW-0597">Phosphoprotein</keyword>
<evidence type="ECO:0000256" key="8">
    <source>
        <dbReference type="ARBA" id="ARBA00023242"/>
    </source>
</evidence>
<dbReference type="GO" id="GO:0030154">
    <property type="term" value="P:cell differentiation"/>
    <property type="evidence" value="ECO:0007669"/>
    <property type="project" value="TreeGrafter"/>
</dbReference>
<comment type="subcellular location">
    <subcellularLocation>
        <location evidence="1 9">Nucleus</location>
    </subcellularLocation>
</comment>
<reference evidence="12" key="2">
    <citation type="submission" date="2025-09" db="UniProtKB">
        <authorList>
            <consortium name="Ensembl"/>
        </authorList>
    </citation>
    <scope>IDENTIFICATION</scope>
</reference>
<organism evidence="12 13">
    <name type="scientific">Sinocyclocheilus anshuiensis</name>
    <dbReference type="NCBI Taxonomy" id="1608454"/>
    <lineage>
        <taxon>Eukaryota</taxon>
        <taxon>Metazoa</taxon>
        <taxon>Chordata</taxon>
        <taxon>Craniata</taxon>
        <taxon>Vertebrata</taxon>
        <taxon>Euteleostomi</taxon>
        <taxon>Actinopterygii</taxon>
        <taxon>Neopterygii</taxon>
        <taxon>Teleostei</taxon>
        <taxon>Ostariophysi</taxon>
        <taxon>Cypriniformes</taxon>
        <taxon>Cyprinidae</taxon>
        <taxon>Cyprininae</taxon>
        <taxon>Sinocyclocheilus</taxon>
    </lineage>
</organism>
<feature type="compositionally biased region" description="Basic residues" evidence="10">
    <location>
        <begin position="162"/>
        <end position="173"/>
    </location>
</feature>
<evidence type="ECO:0000256" key="3">
    <source>
        <dbReference type="ARBA" id="ARBA00022553"/>
    </source>
</evidence>
<evidence type="ECO:0000259" key="11">
    <source>
        <dbReference type="PROSITE" id="PS50061"/>
    </source>
</evidence>
<evidence type="ECO:0000256" key="6">
    <source>
        <dbReference type="ARBA" id="ARBA00023159"/>
    </source>
</evidence>
<feature type="compositionally biased region" description="Polar residues" evidence="10">
    <location>
        <begin position="321"/>
        <end position="331"/>
    </location>
</feature>
<accession>A0A671MZX9</accession>
<feature type="domain" description="ETS" evidence="11">
    <location>
        <begin position="199"/>
        <end position="281"/>
    </location>
</feature>
<dbReference type="PANTHER" id="PTHR11849">
    <property type="entry name" value="ETS"/>
    <property type="match status" value="1"/>
</dbReference>
<dbReference type="PROSITE" id="PS00346">
    <property type="entry name" value="ETS_DOMAIN_2"/>
    <property type="match status" value="1"/>
</dbReference>
<dbReference type="Proteomes" id="UP000472260">
    <property type="component" value="Unassembled WGS sequence"/>
</dbReference>
<reference evidence="12" key="1">
    <citation type="submission" date="2025-08" db="UniProtKB">
        <authorList>
            <consortium name="Ensembl"/>
        </authorList>
    </citation>
    <scope>IDENTIFICATION</scope>
</reference>
<dbReference type="Ensembl" id="ENSSANT00000038692.1">
    <property type="protein sequence ID" value="ENSSANP00000036311.1"/>
    <property type="gene ID" value="ENSSANG00000018615.1"/>
</dbReference>
<evidence type="ECO:0000313" key="13">
    <source>
        <dbReference type="Proteomes" id="UP000472260"/>
    </source>
</evidence>
<dbReference type="InterPro" id="IPR036388">
    <property type="entry name" value="WH-like_DNA-bd_sf"/>
</dbReference>
<dbReference type="InterPro" id="IPR046328">
    <property type="entry name" value="ETS_fam"/>
</dbReference>
<evidence type="ECO:0000313" key="12">
    <source>
        <dbReference type="Ensembl" id="ENSSANP00000036311.1"/>
    </source>
</evidence>
<sequence length="434" mass="48215">MTTAVQSSELVFEFASNGMDEINQLDDPSVFPAVIVEQVPAADLMQVYSGLEADEVTNGIMVDAIQDVVEENMMGDVGLTQVSGGEDNMETIEAAEALLNMESPNNILDEKRMIHTYGNMLESDLTYISLRPEQLSNGCMDVSLDEETSSLDEIPQKNPSKPARKSKVRKPRPVRPCSPITNPTLPLKKKSKEGKGNTIYLWEFLLALLQDKNTCPKYIKWTQREKGIFKLVDSKAVSKLWGKHKNKPDMNYETMGRALRYYYQRGILAKVEGQRLVYQFKEMPSDLVIIDEDDSQGDDASSGYGGQRSAPHGRAVGRGSSRAQGKSTQVKSVKREMSPGLNSNGKQTAGCHIFFSSPYTGSFLAYNPMPLYLSQDYTYAWLSSHGPNVRSSRRRSSHPADPAAVLCSDQWGFLHSCLAASGHSPHCAFHQPWQ</sequence>
<dbReference type="SMART" id="SM00413">
    <property type="entry name" value="ETS"/>
    <property type="match status" value="1"/>
</dbReference>
<dbReference type="FunFam" id="1.10.10.10:FF:000066">
    <property type="entry name" value="ETS-related transcription factor Elf-2 isoform X1"/>
    <property type="match status" value="1"/>
</dbReference>
<dbReference type="GO" id="GO:0000981">
    <property type="term" value="F:DNA-binding transcription factor activity, RNA polymerase II-specific"/>
    <property type="evidence" value="ECO:0007669"/>
    <property type="project" value="TreeGrafter"/>
</dbReference>
<dbReference type="GO" id="GO:0043565">
    <property type="term" value="F:sequence-specific DNA binding"/>
    <property type="evidence" value="ECO:0007669"/>
    <property type="project" value="InterPro"/>
</dbReference>
<protein>
    <submittedName>
        <fullName evidence="12">ETS-related transcription factor Elf-1-like</fullName>
    </submittedName>
</protein>
<evidence type="ECO:0000256" key="10">
    <source>
        <dbReference type="SAM" id="MobiDB-lite"/>
    </source>
</evidence>
<dbReference type="GO" id="GO:0005634">
    <property type="term" value="C:nucleus"/>
    <property type="evidence" value="ECO:0007669"/>
    <property type="project" value="UniProtKB-SubCell"/>
</dbReference>
<keyword evidence="7" id="KW-0804">Transcription</keyword>
<comment type="similarity">
    <text evidence="2 9">Belongs to the ETS family.</text>
</comment>
<dbReference type="GO" id="GO:0045893">
    <property type="term" value="P:positive regulation of DNA-templated transcription"/>
    <property type="evidence" value="ECO:0007669"/>
    <property type="project" value="UniProtKB-ARBA"/>
</dbReference>
<dbReference type="AlphaFoldDB" id="A0A671MZX9"/>
<dbReference type="Pfam" id="PF00178">
    <property type="entry name" value="Ets"/>
    <property type="match status" value="1"/>
</dbReference>
<keyword evidence="8 9" id="KW-0539">Nucleus</keyword>
<dbReference type="SUPFAM" id="SSF46785">
    <property type="entry name" value="Winged helix' DNA-binding domain"/>
    <property type="match status" value="1"/>
</dbReference>
<evidence type="ECO:0000256" key="7">
    <source>
        <dbReference type="ARBA" id="ARBA00023163"/>
    </source>
</evidence>
<dbReference type="InterPro" id="IPR036390">
    <property type="entry name" value="WH_DNA-bd_sf"/>
</dbReference>
<evidence type="ECO:0000256" key="1">
    <source>
        <dbReference type="ARBA" id="ARBA00004123"/>
    </source>
</evidence>
<evidence type="ECO:0000256" key="5">
    <source>
        <dbReference type="ARBA" id="ARBA00023125"/>
    </source>
</evidence>
<dbReference type="PROSITE" id="PS50061">
    <property type="entry name" value="ETS_DOMAIN_3"/>
    <property type="match status" value="1"/>
</dbReference>
<feature type="region of interest" description="Disordered" evidence="10">
    <location>
        <begin position="146"/>
        <end position="191"/>
    </location>
</feature>
<keyword evidence="13" id="KW-1185">Reference proteome</keyword>
<evidence type="ECO:0000256" key="9">
    <source>
        <dbReference type="RuleBase" id="RU004019"/>
    </source>
</evidence>
<keyword evidence="5 9" id="KW-0238">DNA-binding</keyword>
<dbReference type="PANTHER" id="PTHR11849:SF170">
    <property type="entry name" value="ETS-RELATED TRANSCRIPTION FACTOR ELF-4"/>
    <property type="match status" value="1"/>
</dbReference>
<name>A0A671MZX9_9TELE</name>
<gene>
    <name evidence="12" type="primary">elf1</name>
</gene>
<keyword evidence="4" id="KW-0805">Transcription regulation</keyword>
<dbReference type="PROSITE" id="PS00345">
    <property type="entry name" value="ETS_DOMAIN_1"/>
    <property type="match status" value="1"/>
</dbReference>
<dbReference type="InterPro" id="IPR000418">
    <property type="entry name" value="Ets_dom"/>
</dbReference>
<dbReference type="Gene3D" id="1.10.10.10">
    <property type="entry name" value="Winged helix-like DNA-binding domain superfamily/Winged helix DNA-binding domain"/>
    <property type="match status" value="1"/>
</dbReference>
<dbReference type="PRINTS" id="PR00454">
    <property type="entry name" value="ETSDOMAIN"/>
</dbReference>
<proteinExistence type="inferred from homology"/>
<keyword evidence="6" id="KW-0010">Activator</keyword>
<evidence type="ECO:0000256" key="2">
    <source>
        <dbReference type="ARBA" id="ARBA00005562"/>
    </source>
</evidence>
<dbReference type="Pfam" id="PF12310">
    <property type="entry name" value="Elf-1_N"/>
    <property type="match status" value="1"/>
</dbReference>
<dbReference type="InterPro" id="IPR022084">
    <property type="entry name" value="TF_Elf_N"/>
</dbReference>